<evidence type="ECO:0008006" key="5">
    <source>
        <dbReference type="Google" id="ProtNLM"/>
    </source>
</evidence>
<evidence type="ECO:0000256" key="2">
    <source>
        <dbReference type="SAM" id="MobiDB-lite"/>
    </source>
</evidence>
<keyword evidence="4" id="KW-1185">Reference proteome</keyword>
<feature type="coiled-coil region" evidence="1">
    <location>
        <begin position="114"/>
        <end position="141"/>
    </location>
</feature>
<accession>K3W8T1</accession>
<reference evidence="3" key="3">
    <citation type="submission" date="2015-02" db="UniProtKB">
        <authorList>
            <consortium name="EnsemblProtists"/>
        </authorList>
    </citation>
    <scope>IDENTIFICATION</scope>
    <source>
        <strain evidence="3">DAOM BR144</strain>
    </source>
</reference>
<evidence type="ECO:0000313" key="3">
    <source>
        <dbReference type="EnsemblProtists" id="PYU1_T001372"/>
    </source>
</evidence>
<protein>
    <recommendedName>
        <fullName evidence="5">M96 mating-specific protein family</fullName>
    </recommendedName>
</protein>
<feature type="region of interest" description="Disordered" evidence="2">
    <location>
        <begin position="35"/>
        <end position="57"/>
    </location>
</feature>
<dbReference type="Proteomes" id="UP000019132">
    <property type="component" value="Unassembled WGS sequence"/>
</dbReference>
<evidence type="ECO:0000256" key="1">
    <source>
        <dbReference type="SAM" id="Coils"/>
    </source>
</evidence>
<reference evidence="4" key="1">
    <citation type="journal article" date="2010" name="Genome Biol.">
        <title>Genome sequence of the necrotrophic plant pathogen Pythium ultimum reveals original pathogenicity mechanisms and effector repertoire.</title>
        <authorList>
            <person name="Levesque C.A."/>
            <person name="Brouwer H."/>
            <person name="Cano L."/>
            <person name="Hamilton J.P."/>
            <person name="Holt C."/>
            <person name="Huitema E."/>
            <person name="Raffaele S."/>
            <person name="Robideau G.P."/>
            <person name="Thines M."/>
            <person name="Win J."/>
            <person name="Zerillo M.M."/>
            <person name="Beakes G.W."/>
            <person name="Boore J.L."/>
            <person name="Busam D."/>
            <person name="Dumas B."/>
            <person name="Ferriera S."/>
            <person name="Fuerstenberg S.I."/>
            <person name="Gachon C.M."/>
            <person name="Gaulin E."/>
            <person name="Govers F."/>
            <person name="Grenville-Briggs L."/>
            <person name="Horner N."/>
            <person name="Hostetler J."/>
            <person name="Jiang R.H."/>
            <person name="Johnson J."/>
            <person name="Krajaejun T."/>
            <person name="Lin H."/>
            <person name="Meijer H.J."/>
            <person name="Moore B."/>
            <person name="Morris P."/>
            <person name="Phuntmart V."/>
            <person name="Puiu D."/>
            <person name="Shetty J."/>
            <person name="Stajich J.E."/>
            <person name="Tripathy S."/>
            <person name="Wawra S."/>
            <person name="van West P."/>
            <person name="Whitty B.R."/>
            <person name="Coutinho P.M."/>
            <person name="Henrissat B."/>
            <person name="Martin F."/>
            <person name="Thomas P.D."/>
            <person name="Tyler B.M."/>
            <person name="De Vries R.P."/>
            <person name="Kamoun S."/>
            <person name="Yandell M."/>
            <person name="Tisserat N."/>
            <person name="Buell C.R."/>
        </authorList>
    </citation>
    <scope>NUCLEOTIDE SEQUENCE</scope>
    <source>
        <strain evidence="4">DAOM:BR144</strain>
    </source>
</reference>
<reference evidence="4" key="2">
    <citation type="submission" date="2010-04" db="EMBL/GenBank/DDBJ databases">
        <authorList>
            <person name="Buell R."/>
            <person name="Hamilton J."/>
            <person name="Hostetler J."/>
        </authorList>
    </citation>
    <scope>NUCLEOTIDE SEQUENCE [LARGE SCALE GENOMIC DNA]</scope>
    <source>
        <strain evidence="4">DAOM:BR144</strain>
    </source>
</reference>
<dbReference type="OMA" id="FRERIWI"/>
<evidence type="ECO:0000313" key="4">
    <source>
        <dbReference type="Proteomes" id="UP000019132"/>
    </source>
</evidence>
<dbReference type="VEuPathDB" id="FungiDB:PYU1_G001372"/>
<dbReference type="EMBL" id="GL376626">
    <property type="status" value="NOT_ANNOTATED_CDS"/>
    <property type="molecule type" value="Genomic_DNA"/>
</dbReference>
<keyword evidence="1" id="KW-0175">Coiled coil</keyword>
<dbReference type="eggNOG" id="ENOG502T2WU">
    <property type="taxonomic scope" value="Eukaryota"/>
</dbReference>
<organism evidence="3 4">
    <name type="scientific">Globisporangium ultimum (strain ATCC 200006 / CBS 805.95 / DAOM BR144)</name>
    <name type="common">Pythium ultimum</name>
    <dbReference type="NCBI Taxonomy" id="431595"/>
    <lineage>
        <taxon>Eukaryota</taxon>
        <taxon>Sar</taxon>
        <taxon>Stramenopiles</taxon>
        <taxon>Oomycota</taxon>
        <taxon>Peronosporomycetes</taxon>
        <taxon>Pythiales</taxon>
        <taxon>Pythiaceae</taxon>
        <taxon>Globisporangium</taxon>
    </lineage>
</organism>
<feature type="region of interest" description="Disordered" evidence="2">
    <location>
        <begin position="70"/>
        <end position="99"/>
    </location>
</feature>
<sequence>MATFLLEDEQVATLEEVLGFIDTHEPLSFALDGDASWEEDTSSSKGTASDHSSDSEHLDVLPLPVLLAEPPAKRGSHRNQPPKACAEQPRSKSTYTEATKKAITKYRKRNKTEIIELREQVLQLTSRLANLRERSENAQKTASARRMAAATMSRFSNGPVTREQAMTEFQLLQQSESLNRKLKEAVKRHAKVNKSIDDVFRKQTIQQNMALLRELETPKARQLYIPMEPVVQNTMRIFQDLYRDLHACYLDTPSVSEAINVRTSSKAFSNSSVYEDPSHGRVYELTTNTPCAFSLQYLKKYFWGRIGGSDFKEKMGYTYKYSKTDSDGSNSEKHSTATIDCEVGEILVDTVMVMRKFEEPNRTVFVGNAIVIPQGTGLLFRERIWIIVSEVPTAPGTAPRSVIQTYFRNHETKSFAGASSTSPQSAYIRDFVQQAQIEKMRSAMLFIQTVLLQQQTDLHNEAFVDVSPYTLPCPSTPVA</sequence>
<proteinExistence type="predicted"/>
<name>K3W8T1_GLOUD</name>
<dbReference type="AlphaFoldDB" id="K3W8T1"/>
<dbReference type="InParanoid" id="K3W8T1"/>
<dbReference type="EnsemblProtists" id="PYU1_T001372">
    <property type="protein sequence ID" value="PYU1_T001372"/>
    <property type="gene ID" value="PYU1_G001372"/>
</dbReference>
<dbReference type="HOGENOM" id="CLU_492197_0_0_1"/>